<dbReference type="EMBL" id="JAXIVS010000003">
    <property type="protein sequence ID" value="MDY7226680.1"/>
    <property type="molecule type" value="Genomic_DNA"/>
</dbReference>
<name>A0ABU5GZV5_9BACT</name>
<gene>
    <name evidence="1" type="ORF">SYV04_09790</name>
</gene>
<sequence length="343" mass="37006">MVRAILLPLGLAGCSSKSSQQVPLAEVPPALRGTAPEGAVTLLPLGGPLQSDRAELSGLTWYGEHLVMLPQYPNWADDDAPCLYTVPKADILARLEHTASGPLEPRCIPFDSGGLEKRIPGFEGYESIGFAGDQAYLTVETHRRTGKGFIVTGRIAPDLSVLKLEAAPQAQLSPPADVSNAGFETLVAGEDRLLALYEANGSQVNPAPAAESFDRALVPTGKLSLPSIEYRVTDATSLDAEGRFWVMNYNFPGTSKAYKPAPDPLMARYGTGPTHAQKPQVERLIELQVRPSGIVLTERPPLQFQLSDEAARNWEGVVRLEDRGFLLVTDKFPRTLLGFVPAP</sequence>
<evidence type="ECO:0000313" key="2">
    <source>
        <dbReference type="Proteomes" id="UP001291309"/>
    </source>
</evidence>
<dbReference type="RefSeq" id="WP_321545409.1">
    <property type="nucleotide sequence ID" value="NZ_JAXIVS010000003.1"/>
</dbReference>
<dbReference type="Proteomes" id="UP001291309">
    <property type="component" value="Unassembled WGS sequence"/>
</dbReference>
<evidence type="ECO:0000313" key="1">
    <source>
        <dbReference type="EMBL" id="MDY7226680.1"/>
    </source>
</evidence>
<comment type="caution">
    <text evidence="1">The sequence shown here is derived from an EMBL/GenBank/DDBJ whole genome shotgun (WGS) entry which is preliminary data.</text>
</comment>
<proteinExistence type="predicted"/>
<reference evidence="1 2" key="1">
    <citation type="submission" date="2023-12" db="EMBL/GenBank/DDBJ databases">
        <title>the genome sequence of Hyalangium sp. s54d21.</title>
        <authorList>
            <person name="Zhang X."/>
        </authorList>
    </citation>
    <scope>NUCLEOTIDE SEQUENCE [LARGE SCALE GENOMIC DNA]</scope>
    <source>
        <strain evidence="2">s54d21</strain>
    </source>
</reference>
<accession>A0ABU5GZV5</accession>
<organism evidence="1 2">
    <name type="scientific">Hyalangium rubrum</name>
    <dbReference type="NCBI Taxonomy" id="3103134"/>
    <lineage>
        <taxon>Bacteria</taxon>
        <taxon>Pseudomonadati</taxon>
        <taxon>Myxococcota</taxon>
        <taxon>Myxococcia</taxon>
        <taxon>Myxococcales</taxon>
        <taxon>Cystobacterineae</taxon>
        <taxon>Archangiaceae</taxon>
        <taxon>Hyalangium</taxon>
    </lineage>
</organism>
<protein>
    <recommendedName>
        <fullName evidence="3">Phytase-like domain-containing protein</fullName>
    </recommendedName>
</protein>
<evidence type="ECO:0008006" key="3">
    <source>
        <dbReference type="Google" id="ProtNLM"/>
    </source>
</evidence>
<keyword evidence="2" id="KW-1185">Reference proteome</keyword>